<organism evidence="2 3">
    <name type="scientific">Vitis vinifera</name>
    <name type="common">Grape</name>
    <dbReference type="NCBI Taxonomy" id="29760"/>
    <lineage>
        <taxon>Eukaryota</taxon>
        <taxon>Viridiplantae</taxon>
        <taxon>Streptophyta</taxon>
        <taxon>Embryophyta</taxon>
        <taxon>Tracheophyta</taxon>
        <taxon>Spermatophyta</taxon>
        <taxon>Magnoliopsida</taxon>
        <taxon>eudicotyledons</taxon>
        <taxon>Gunneridae</taxon>
        <taxon>Pentapetalae</taxon>
        <taxon>rosids</taxon>
        <taxon>Vitales</taxon>
        <taxon>Vitaceae</taxon>
        <taxon>Viteae</taxon>
        <taxon>Vitis</taxon>
    </lineage>
</organism>
<dbReference type="PANTHER" id="PTHR11439">
    <property type="entry name" value="GAG-POL-RELATED RETROTRANSPOSON"/>
    <property type="match status" value="1"/>
</dbReference>
<evidence type="ECO:0000259" key="1">
    <source>
        <dbReference type="Pfam" id="PF22936"/>
    </source>
</evidence>
<dbReference type="Pfam" id="PF22936">
    <property type="entry name" value="Pol_BBD"/>
    <property type="match status" value="1"/>
</dbReference>
<gene>
    <name evidence="2" type="ORF">VitviT2T_014128</name>
</gene>
<sequence length="312" mass="34718">MKAKEWALLDRQVLGVIMLILSRSVAHNVVKEKTTADLMTALLGIYEKPSTNNKVQLMKKLFNLKMVENASIAQHLNEFNTITNQLSSVEIDVKPSWEAMRMAVSNSMGKEKLKYNDIRDLILVKEIRRKDAGETLRSGYALNLETSGRGDFGKVYLADGSTLDVVGLGDVRISLANGSVWFLEKVRYIPNLKRNLIFVGQLDDEGHAILFVGGIDSRKSTIGFVFTLGGTTISWASNLQKIVTLSTTEAEYVAATEVGKEMIWLHGFLDELGKKQEMGILHSDSQSVYLKKRVLSTSRDTHEKYGSTLGLS</sequence>
<keyword evidence="3" id="KW-1185">Reference proteome</keyword>
<dbReference type="PANTHER" id="PTHR11439:SF467">
    <property type="entry name" value="INTEGRASE CATALYTIC DOMAIN-CONTAINING PROTEIN"/>
    <property type="match status" value="1"/>
</dbReference>
<feature type="domain" description="Retrovirus-related Pol polyprotein from transposon TNT 1-94-like beta-barrel" evidence="1">
    <location>
        <begin position="152"/>
        <end position="206"/>
    </location>
</feature>
<dbReference type="EMBL" id="CP126656">
    <property type="protein sequence ID" value="WJZ95352.1"/>
    <property type="molecule type" value="Genomic_DNA"/>
</dbReference>
<protein>
    <recommendedName>
        <fullName evidence="1">Retrovirus-related Pol polyprotein from transposon TNT 1-94-like beta-barrel domain-containing protein</fullName>
    </recommendedName>
</protein>
<reference evidence="2 3" key="1">
    <citation type="journal article" date="2023" name="Hortic Res">
        <title>The complete reference genome for grapevine (Vitis vinifera L.) genetics and breeding.</title>
        <authorList>
            <person name="Shi X."/>
            <person name="Cao S."/>
            <person name="Wang X."/>
            <person name="Huang S."/>
            <person name="Wang Y."/>
            <person name="Liu Z."/>
            <person name="Liu W."/>
            <person name="Leng X."/>
            <person name="Peng Y."/>
            <person name="Wang N."/>
            <person name="Wang Y."/>
            <person name="Ma Z."/>
            <person name="Xu X."/>
            <person name="Zhang F."/>
            <person name="Xue H."/>
            <person name="Zhong H."/>
            <person name="Wang Y."/>
            <person name="Zhang K."/>
            <person name="Velt A."/>
            <person name="Avia K."/>
            <person name="Holtgrawe D."/>
            <person name="Grimplet J."/>
            <person name="Matus J.T."/>
            <person name="Ware D."/>
            <person name="Wu X."/>
            <person name="Wang H."/>
            <person name="Liu C."/>
            <person name="Fang Y."/>
            <person name="Rustenholz C."/>
            <person name="Cheng Z."/>
            <person name="Xiao H."/>
            <person name="Zhou Y."/>
        </authorList>
    </citation>
    <scope>NUCLEOTIDE SEQUENCE [LARGE SCALE GENOMIC DNA]</scope>
    <source>
        <strain evidence="3">cv. Pinot noir / PN40024</strain>
        <tissue evidence="2">Leaf</tissue>
    </source>
</reference>
<dbReference type="InterPro" id="IPR054722">
    <property type="entry name" value="PolX-like_BBD"/>
</dbReference>
<evidence type="ECO:0000313" key="2">
    <source>
        <dbReference type="EMBL" id="WJZ95352.1"/>
    </source>
</evidence>
<evidence type="ECO:0000313" key="3">
    <source>
        <dbReference type="Proteomes" id="UP001227230"/>
    </source>
</evidence>
<dbReference type="CDD" id="cd09272">
    <property type="entry name" value="RNase_HI_RT_Ty1"/>
    <property type="match status" value="1"/>
</dbReference>
<proteinExistence type="predicted"/>
<accession>A0ABY9CIR5</accession>
<dbReference type="Proteomes" id="UP001227230">
    <property type="component" value="Chromosome 9"/>
</dbReference>
<dbReference type="Pfam" id="PF14223">
    <property type="entry name" value="Retrotran_gag_2"/>
    <property type="match status" value="1"/>
</dbReference>
<name>A0ABY9CIR5_VITVI</name>